<keyword evidence="1" id="KW-0472">Membrane</keyword>
<feature type="transmembrane region" description="Helical" evidence="1">
    <location>
        <begin position="6"/>
        <end position="27"/>
    </location>
</feature>
<evidence type="ECO:0000313" key="3">
    <source>
        <dbReference type="Proteomes" id="UP000830434"/>
    </source>
</evidence>
<gene>
    <name evidence="2" type="ORF">M0R88_07105</name>
</gene>
<keyword evidence="3" id="KW-1185">Reference proteome</keyword>
<organism evidence="2 3">
    <name type="scientific">Halorussus gelatinilyticus</name>
    <dbReference type="NCBI Taxonomy" id="2937524"/>
    <lineage>
        <taxon>Archaea</taxon>
        <taxon>Methanobacteriati</taxon>
        <taxon>Methanobacteriota</taxon>
        <taxon>Stenosarchaea group</taxon>
        <taxon>Halobacteria</taxon>
        <taxon>Halobacteriales</taxon>
        <taxon>Haladaptataceae</taxon>
        <taxon>Halorussus</taxon>
    </lineage>
</organism>
<dbReference type="EMBL" id="CP096658">
    <property type="protein sequence ID" value="UPW01854.1"/>
    <property type="molecule type" value="Genomic_DNA"/>
</dbReference>
<sequence>MNDGDVLAMCGGSVLLAAFGFAVAGWAGMGSVGAVVLVVGIVLGSEAADSADDDPPTRNCTECVAVVDGESCDYCGRSLSE</sequence>
<protein>
    <submittedName>
        <fullName evidence="2">Uncharacterized protein</fullName>
    </submittedName>
</protein>
<keyword evidence="1" id="KW-0812">Transmembrane</keyword>
<evidence type="ECO:0000313" key="2">
    <source>
        <dbReference type="EMBL" id="UPW01854.1"/>
    </source>
</evidence>
<dbReference type="RefSeq" id="WP_248656241.1">
    <property type="nucleotide sequence ID" value="NZ_CP096658.1"/>
</dbReference>
<evidence type="ECO:0000256" key="1">
    <source>
        <dbReference type="SAM" id="Phobius"/>
    </source>
</evidence>
<accession>A0A8U0INW2</accession>
<keyword evidence="1" id="KW-1133">Transmembrane helix</keyword>
<proteinExistence type="predicted"/>
<dbReference type="Proteomes" id="UP000830434">
    <property type="component" value="Chromosome"/>
</dbReference>
<name>A0A8U0INW2_9EURY</name>
<dbReference type="GeneID" id="72189610"/>
<dbReference type="KEGG" id="haxz:M0R88_07105"/>
<dbReference type="AlphaFoldDB" id="A0A8U0INW2"/>
<reference evidence="2" key="1">
    <citation type="submission" date="2022-04" db="EMBL/GenBank/DDBJ databases">
        <title>Diverse halophilic archaea isolated from saline environments.</title>
        <authorList>
            <person name="Cui H.-L."/>
        </authorList>
    </citation>
    <scope>NUCLEOTIDE SEQUENCE</scope>
    <source>
        <strain evidence="2">XZYJT40</strain>
    </source>
</reference>